<dbReference type="PRINTS" id="PR01036">
    <property type="entry name" value="TCRTETB"/>
</dbReference>
<proteinExistence type="predicted"/>
<feature type="transmembrane region" description="Helical" evidence="7">
    <location>
        <begin position="526"/>
        <end position="546"/>
    </location>
</feature>
<evidence type="ECO:0000256" key="5">
    <source>
        <dbReference type="ARBA" id="ARBA00022989"/>
    </source>
</evidence>
<dbReference type="PROSITE" id="PS50850">
    <property type="entry name" value="MFS"/>
    <property type="match status" value="1"/>
</dbReference>
<sequence>MSIRLYRTLAFTAVIIGFFMALLDATIVNVALPEISRHFGGDVGQVSWIMNGYNLAFAVFILTSSRLADQFGRKKVFLIGLFLFTMTSLLAGFATSMEVLIALRICQGLAGAIIVPVTVPLATELFPKEMHGTIIGAWGAISGLAAASGPALGGILTEQLNWQWIFFVNVPLGIISIVLTLFLIKESYDPTSGKKIDYAGTVTITGAMFCFTYALIKANDYGWGSPAIMLLLAGGVVLSLVFFLVERRGKEPMLPLSLLKIKPFSGAALTLFVIGAGLTTMSFLTSFYLTRILGMTELKAGLILSVFALSSMVTSVISGPLSNKFGARWFAAGGIALFITANFWLSRLTAGSTTMDVIPKLALAGLALGMTMAPVMASTIRNVPEEKVGISSGIVNMTKALGSVLGVAIIVTVLQTQITGQMDRAREDMAKTIQTNAVLTSSVKHQLVTMTEKMNTKSSSLSSASSDGLMKQVSATMAKETQLALSKLPKAQQAQAKAAMDRQTAEIRRILPGIVTDYRDAAARSFSHTFVFSCWLLLIGIPLALFSDRRYIKKSALPVSSVPVETD</sequence>
<feature type="transmembrane region" description="Helical" evidence="7">
    <location>
        <begin position="134"/>
        <end position="156"/>
    </location>
</feature>
<dbReference type="CDD" id="cd17321">
    <property type="entry name" value="MFS_MMR_MDR_like"/>
    <property type="match status" value="1"/>
</dbReference>
<gene>
    <name evidence="9" type="ORF">ACFQ3W_09585</name>
</gene>
<evidence type="ECO:0000256" key="2">
    <source>
        <dbReference type="ARBA" id="ARBA00022448"/>
    </source>
</evidence>
<dbReference type="RefSeq" id="WP_379318995.1">
    <property type="nucleotide sequence ID" value="NZ_JBHTLM010000005.1"/>
</dbReference>
<feature type="transmembrane region" description="Helical" evidence="7">
    <location>
        <begin position="357"/>
        <end position="380"/>
    </location>
</feature>
<feature type="transmembrane region" description="Helical" evidence="7">
    <location>
        <begin position="400"/>
        <end position="418"/>
    </location>
</feature>
<name>A0ABW3RWS6_9BACL</name>
<dbReference type="PANTHER" id="PTHR42718">
    <property type="entry name" value="MAJOR FACILITATOR SUPERFAMILY MULTIDRUG TRANSPORTER MFSC"/>
    <property type="match status" value="1"/>
</dbReference>
<keyword evidence="2" id="KW-0813">Transport</keyword>
<keyword evidence="10" id="KW-1185">Reference proteome</keyword>
<dbReference type="InterPro" id="IPR004638">
    <property type="entry name" value="EmrB-like"/>
</dbReference>
<evidence type="ECO:0000256" key="7">
    <source>
        <dbReference type="SAM" id="Phobius"/>
    </source>
</evidence>
<feature type="transmembrane region" description="Helical" evidence="7">
    <location>
        <begin position="9"/>
        <end position="32"/>
    </location>
</feature>
<reference evidence="10" key="1">
    <citation type="journal article" date="2019" name="Int. J. Syst. Evol. Microbiol.">
        <title>The Global Catalogue of Microorganisms (GCM) 10K type strain sequencing project: providing services to taxonomists for standard genome sequencing and annotation.</title>
        <authorList>
            <consortium name="The Broad Institute Genomics Platform"/>
            <consortium name="The Broad Institute Genome Sequencing Center for Infectious Disease"/>
            <person name="Wu L."/>
            <person name="Ma J."/>
        </authorList>
    </citation>
    <scope>NUCLEOTIDE SEQUENCE [LARGE SCALE GENOMIC DNA]</scope>
    <source>
        <strain evidence="10">CCUG 59189</strain>
    </source>
</reference>
<evidence type="ECO:0000256" key="6">
    <source>
        <dbReference type="ARBA" id="ARBA00023136"/>
    </source>
</evidence>
<feature type="transmembrane region" description="Helical" evidence="7">
    <location>
        <begin position="44"/>
        <end position="64"/>
    </location>
</feature>
<feature type="transmembrane region" description="Helical" evidence="7">
    <location>
        <begin position="329"/>
        <end position="345"/>
    </location>
</feature>
<keyword evidence="4 7" id="KW-0812">Transmembrane</keyword>
<dbReference type="Gene3D" id="1.20.1720.10">
    <property type="entry name" value="Multidrug resistance protein D"/>
    <property type="match status" value="1"/>
</dbReference>
<keyword evidence="5 7" id="KW-1133">Transmembrane helix</keyword>
<feature type="transmembrane region" description="Helical" evidence="7">
    <location>
        <begin position="162"/>
        <end position="184"/>
    </location>
</feature>
<feature type="transmembrane region" description="Helical" evidence="7">
    <location>
        <begin position="101"/>
        <end position="122"/>
    </location>
</feature>
<evidence type="ECO:0000256" key="4">
    <source>
        <dbReference type="ARBA" id="ARBA00022692"/>
    </source>
</evidence>
<dbReference type="InterPro" id="IPR036259">
    <property type="entry name" value="MFS_trans_sf"/>
</dbReference>
<evidence type="ECO:0000256" key="1">
    <source>
        <dbReference type="ARBA" id="ARBA00004651"/>
    </source>
</evidence>
<feature type="transmembrane region" description="Helical" evidence="7">
    <location>
        <begin position="196"/>
        <end position="216"/>
    </location>
</feature>
<dbReference type="PANTHER" id="PTHR42718:SF46">
    <property type="entry name" value="BLR6921 PROTEIN"/>
    <property type="match status" value="1"/>
</dbReference>
<organism evidence="9 10">
    <name type="scientific">Paenibacillus puldeungensis</name>
    <dbReference type="NCBI Taxonomy" id="696536"/>
    <lineage>
        <taxon>Bacteria</taxon>
        <taxon>Bacillati</taxon>
        <taxon>Bacillota</taxon>
        <taxon>Bacilli</taxon>
        <taxon>Bacillales</taxon>
        <taxon>Paenibacillaceae</taxon>
        <taxon>Paenibacillus</taxon>
    </lineage>
</organism>
<dbReference type="InterPro" id="IPR020846">
    <property type="entry name" value="MFS_dom"/>
</dbReference>
<evidence type="ECO:0000259" key="8">
    <source>
        <dbReference type="PROSITE" id="PS50850"/>
    </source>
</evidence>
<accession>A0ABW3RWS6</accession>
<evidence type="ECO:0000313" key="9">
    <source>
        <dbReference type="EMBL" id="MFD1176550.1"/>
    </source>
</evidence>
<feature type="domain" description="Major facilitator superfamily (MFS) profile" evidence="8">
    <location>
        <begin position="10"/>
        <end position="454"/>
    </location>
</feature>
<keyword evidence="3" id="KW-1003">Cell membrane</keyword>
<comment type="subcellular location">
    <subcellularLocation>
        <location evidence="1">Cell membrane</location>
        <topology evidence="1">Multi-pass membrane protein</topology>
    </subcellularLocation>
</comment>
<dbReference type="Proteomes" id="UP001597262">
    <property type="component" value="Unassembled WGS sequence"/>
</dbReference>
<feature type="transmembrane region" description="Helical" evidence="7">
    <location>
        <begin position="266"/>
        <end position="288"/>
    </location>
</feature>
<dbReference type="EMBL" id="JBHTLM010000005">
    <property type="protein sequence ID" value="MFD1176550.1"/>
    <property type="molecule type" value="Genomic_DNA"/>
</dbReference>
<feature type="transmembrane region" description="Helical" evidence="7">
    <location>
        <begin position="300"/>
        <end position="317"/>
    </location>
</feature>
<feature type="transmembrane region" description="Helical" evidence="7">
    <location>
        <begin position="222"/>
        <end position="245"/>
    </location>
</feature>
<dbReference type="Pfam" id="PF07690">
    <property type="entry name" value="MFS_1"/>
    <property type="match status" value="1"/>
</dbReference>
<dbReference type="NCBIfam" id="TIGR00711">
    <property type="entry name" value="efflux_EmrB"/>
    <property type="match status" value="1"/>
</dbReference>
<dbReference type="InterPro" id="IPR011701">
    <property type="entry name" value="MFS"/>
</dbReference>
<evidence type="ECO:0000256" key="3">
    <source>
        <dbReference type="ARBA" id="ARBA00022475"/>
    </source>
</evidence>
<dbReference type="SUPFAM" id="SSF103473">
    <property type="entry name" value="MFS general substrate transporter"/>
    <property type="match status" value="2"/>
</dbReference>
<feature type="transmembrane region" description="Helical" evidence="7">
    <location>
        <begin position="76"/>
        <end position="95"/>
    </location>
</feature>
<dbReference type="Gene3D" id="1.20.1250.20">
    <property type="entry name" value="MFS general substrate transporter like domains"/>
    <property type="match status" value="1"/>
</dbReference>
<keyword evidence="6 7" id="KW-0472">Membrane</keyword>
<comment type="caution">
    <text evidence="9">The sequence shown here is derived from an EMBL/GenBank/DDBJ whole genome shotgun (WGS) entry which is preliminary data.</text>
</comment>
<protein>
    <submittedName>
        <fullName evidence="9">MFS transporter</fullName>
    </submittedName>
</protein>
<dbReference type="PROSITE" id="PS00216">
    <property type="entry name" value="SUGAR_TRANSPORT_1"/>
    <property type="match status" value="1"/>
</dbReference>
<dbReference type="InterPro" id="IPR005829">
    <property type="entry name" value="Sugar_transporter_CS"/>
</dbReference>
<evidence type="ECO:0000313" key="10">
    <source>
        <dbReference type="Proteomes" id="UP001597262"/>
    </source>
</evidence>